<name>A0A915HMM0_ROMCU</name>
<feature type="chain" id="PRO_5037088245" evidence="2">
    <location>
        <begin position="23"/>
        <end position="372"/>
    </location>
</feature>
<feature type="signal peptide" evidence="2">
    <location>
        <begin position="1"/>
        <end position="22"/>
    </location>
</feature>
<proteinExistence type="predicted"/>
<keyword evidence="3" id="KW-1185">Reference proteome</keyword>
<evidence type="ECO:0000313" key="4">
    <source>
        <dbReference type="WBParaSite" id="nRc.2.0.1.t02592-RA"/>
    </source>
</evidence>
<dbReference type="Proteomes" id="UP000887565">
    <property type="component" value="Unplaced"/>
</dbReference>
<keyword evidence="2" id="KW-0732">Signal</keyword>
<feature type="compositionally biased region" description="Low complexity" evidence="1">
    <location>
        <begin position="158"/>
        <end position="179"/>
    </location>
</feature>
<evidence type="ECO:0000256" key="2">
    <source>
        <dbReference type="SAM" id="SignalP"/>
    </source>
</evidence>
<feature type="compositionally biased region" description="Basic residues" evidence="1">
    <location>
        <begin position="204"/>
        <end position="214"/>
    </location>
</feature>
<accession>A0A915HMM0</accession>
<reference evidence="4" key="1">
    <citation type="submission" date="2022-11" db="UniProtKB">
        <authorList>
            <consortium name="WormBaseParasite"/>
        </authorList>
    </citation>
    <scope>IDENTIFICATION</scope>
</reference>
<evidence type="ECO:0000256" key="1">
    <source>
        <dbReference type="SAM" id="MobiDB-lite"/>
    </source>
</evidence>
<sequence length="372" mass="41786">MMWVLRLLLLTTITALIVNVDGRRPRGSRNRSSTNMPLVKKEVGRQNSIASIESQKIRSPRATALKMQVSEKKKTRRKKLPKRHVEVSASTKLRVKPLNPLGGKRRRSRALPNEMNKVDGVAQKYSKKSNVASPATPPMRTGRPLISKKSNRRKRAFSTTTAQPMTTTSSTSTTANQSSIIESRIKGRKVRSCTDKTTGEVKKGRCKGRKRRALKSSTTTTTKSLSANTTKSLGTTLTPKSVTEKKKRRRRTAKSVSLIPIKINLPREPYCIVYFPSNGTAQNDKEACSKLINLSHFERREKDGCYFYAASTRKYKLASGPHRCDSTDRVAYRFLDKTKTKCVPIWRKYSGARRFSDPNCTLAGLMALTSFI</sequence>
<organism evidence="3 4">
    <name type="scientific">Romanomermis culicivorax</name>
    <name type="common">Nematode worm</name>
    <dbReference type="NCBI Taxonomy" id="13658"/>
    <lineage>
        <taxon>Eukaryota</taxon>
        <taxon>Metazoa</taxon>
        <taxon>Ecdysozoa</taxon>
        <taxon>Nematoda</taxon>
        <taxon>Enoplea</taxon>
        <taxon>Dorylaimia</taxon>
        <taxon>Mermithida</taxon>
        <taxon>Mermithoidea</taxon>
        <taxon>Mermithidae</taxon>
        <taxon>Romanomermis</taxon>
    </lineage>
</organism>
<dbReference type="WBParaSite" id="nRc.2.0.1.t02592-RA">
    <property type="protein sequence ID" value="nRc.2.0.1.t02592-RA"/>
    <property type="gene ID" value="nRc.2.0.1.g02592"/>
</dbReference>
<protein>
    <submittedName>
        <fullName evidence="4">Uncharacterized protein</fullName>
    </submittedName>
</protein>
<feature type="compositionally biased region" description="Low complexity" evidence="1">
    <location>
        <begin position="215"/>
        <end position="233"/>
    </location>
</feature>
<feature type="region of interest" description="Disordered" evidence="1">
    <location>
        <begin position="127"/>
        <end position="253"/>
    </location>
</feature>
<evidence type="ECO:0000313" key="3">
    <source>
        <dbReference type="Proteomes" id="UP000887565"/>
    </source>
</evidence>
<dbReference type="AlphaFoldDB" id="A0A915HMM0"/>
<feature type="compositionally biased region" description="Basic and acidic residues" evidence="1">
    <location>
        <begin position="192"/>
        <end position="203"/>
    </location>
</feature>